<name>A0AAN5DB58_9BILA</name>
<comment type="caution">
    <text evidence="2">The sequence shown here is derived from an EMBL/GenBank/DDBJ whole genome shotgun (WGS) entry which is preliminary data.</text>
</comment>
<protein>
    <submittedName>
        <fullName evidence="2">Uncharacterized protein</fullName>
    </submittedName>
</protein>
<accession>A0AAN5DB58</accession>
<dbReference type="AlphaFoldDB" id="A0AAN5DB58"/>
<reference evidence="3" key="1">
    <citation type="submission" date="2022-10" db="EMBL/GenBank/DDBJ databases">
        <title>Genome assembly of Pristionchus species.</title>
        <authorList>
            <person name="Yoshida K."/>
            <person name="Sommer R.J."/>
        </authorList>
    </citation>
    <scope>NUCLEOTIDE SEQUENCE [LARGE SCALE GENOMIC DNA]</scope>
    <source>
        <strain evidence="3">RS5460</strain>
    </source>
</reference>
<feature type="compositionally biased region" description="Basic and acidic residues" evidence="1">
    <location>
        <begin position="59"/>
        <end position="69"/>
    </location>
</feature>
<feature type="compositionally biased region" description="Low complexity" evidence="1">
    <location>
        <begin position="1"/>
        <end position="17"/>
    </location>
</feature>
<evidence type="ECO:0000313" key="3">
    <source>
        <dbReference type="Proteomes" id="UP001328107"/>
    </source>
</evidence>
<feature type="compositionally biased region" description="Basic residues" evidence="1">
    <location>
        <begin position="103"/>
        <end position="132"/>
    </location>
</feature>
<gene>
    <name evidence="2" type="ORF">PMAYCL1PPCAC_29585</name>
</gene>
<organism evidence="2 3">
    <name type="scientific">Pristionchus mayeri</name>
    <dbReference type="NCBI Taxonomy" id="1317129"/>
    <lineage>
        <taxon>Eukaryota</taxon>
        <taxon>Metazoa</taxon>
        <taxon>Ecdysozoa</taxon>
        <taxon>Nematoda</taxon>
        <taxon>Chromadorea</taxon>
        <taxon>Rhabditida</taxon>
        <taxon>Rhabditina</taxon>
        <taxon>Diplogasteromorpha</taxon>
        <taxon>Diplogasteroidea</taxon>
        <taxon>Neodiplogasteridae</taxon>
        <taxon>Pristionchus</taxon>
    </lineage>
</organism>
<sequence length="132" mass="15655">VQSNKSNKSSSNQTTKTPTKLLISGKEAAVPASAWPVRPCWSEIVPESQLPDDLSDFPLTKKTEGNEKTNKKKVGGTQKSKKEEKKDEKKDEKKEEKKDERLRKRKKKRLRKRKKKRKKRMRKRRRKERRKE</sequence>
<feature type="non-terminal residue" evidence="2">
    <location>
        <position position="1"/>
    </location>
</feature>
<keyword evidence="3" id="KW-1185">Reference proteome</keyword>
<feature type="region of interest" description="Disordered" evidence="1">
    <location>
        <begin position="47"/>
        <end position="132"/>
    </location>
</feature>
<proteinExistence type="predicted"/>
<dbReference type="EMBL" id="BTRK01000006">
    <property type="protein sequence ID" value="GMR59390.1"/>
    <property type="molecule type" value="Genomic_DNA"/>
</dbReference>
<evidence type="ECO:0000256" key="1">
    <source>
        <dbReference type="SAM" id="MobiDB-lite"/>
    </source>
</evidence>
<evidence type="ECO:0000313" key="2">
    <source>
        <dbReference type="EMBL" id="GMR59390.1"/>
    </source>
</evidence>
<dbReference type="Proteomes" id="UP001328107">
    <property type="component" value="Unassembled WGS sequence"/>
</dbReference>
<feature type="compositionally biased region" description="Basic and acidic residues" evidence="1">
    <location>
        <begin position="80"/>
        <end position="102"/>
    </location>
</feature>
<feature type="region of interest" description="Disordered" evidence="1">
    <location>
        <begin position="1"/>
        <end position="34"/>
    </location>
</feature>